<dbReference type="OrthoDB" id="19923at2759"/>
<feature type="compositionally biased region" description="Basic and acidic residues" evidence="3">
    <location>
        <begin position="647"/>
        <end position="657"/>
    </location>
</feature>
<dbReference type="SMART" id="SM00324">
    <property type="entry name" value="RhoGAP"/>
    <property type="match status" value="1"/>
</dbReference>
<dbReference type="Gene3D" id="1.10.555.10">
    <property type="entry name" value="Rho GTPase activation protein"/>
    <property type="match status" value="1"/>
</dbReference>
<dbReference type="PROSITE" id="PS50238">
    <property type="entry name" value="RHOGAP"/>
    <property type="match status" value="1"/>
</dbReference>
<sequence>MKKQFFRVKQLADQTLGKAGKTEDLNYPELQQADKQIEFLHESLSSLNKKIPTSPASGDGDRRMKKTLEYQLSQLYKDDKNGEPDRLFAPIFKKFSEIQHDLAKEFAEHEYKVEDMVGNPLQKILELDFPNIIKNKKNLSKYILDKDSASSRYQSSQKDTIKEIMEEADQKVEQTRDILALEMFNVLSKESEMASCILQYLKLQRAYYDSAFNYLDSNIPELEKCIGNSSVKKMFGTSLEEHLRVNKRHLAMPLEICITALSERMTEEGLFRVAGSISKIKRLKASLDSGFFRGLIPEYHDVHVLASIIKCYLRELPDPLLTYHLHDEWMQSVKHPDNQERTGVIKGLLQRLPDGNRDNLAYLVQFLAKLTQHKENKMNASNMAVVIGPSLLWDQNEQTQVNMGNCATINMLVEIFIKEVHTFFPDDVSKLVKIDHLYCDLEHKYHRYEDIGTSNESINNIDSPRPFQRAGKKRAPDIPIPSKTDQDIQPTNNDAARSMTASYPSGSNTLHRPPKSKPKSTVGVNTDENYLSLSKSKNINAEDHNQTLVKPLSNEVKAIKSLKINLSQPPKPDNNFISFDETLEPQLVEHKYATQAAANAQISKAKPVELAQAQETETVRATAVFKVGQPIAAPRAPPNEEAEEVALRRPDAERPAKPEVPARPASLAVKRSSAEDPAPHRTQCSVYSVASRQQACLVNVANSAEQFQPGHDTQMSHKERFLHHNDQKAVPMPRMSLIKQSNESNSKAADQAPKSNDLPPKCYDNLSKSNEKLNETNGNPKPSHVRTKSDGNIACDISPTSLLKTPPSPRSLNKPTQPPPPASHRRQKGRQHGLIDCFNFRFF</sequence>
<evidence type="ECO:0000259" key="4">
    <source>
        <dbReference type="PROSITE" id="PS50238"/>
    </source>
</evidence>
<keyword evidence="2" id="KW-0597">Phosphoprotein</keyword>
<organism evidence="6 7">
    <name type="scientific">Brassicogethes aeneus</name>
    <name type="common">Rape pollen beetle</name>
    <name type="synonym">Meligethes aeneus</name>
    <dbReference type="NCBI Taxonomy" id="1431903"/>
    <lineage>
        <taxon>Eukaryota</taxon>
        <taxon>Metazoa</taxon>
        <taxon>Ecdysozoa</taxon>
        <taxon>Arthropoda</taxon>
        <taxon>Hexapoda</taxon>
        <taxon>Insecta</taxon>
        <taxon>Pterygota</taxon>
        <taxon>Neoptera</taxon>
        <taxon>Endopterygota</taxon>
        <taxon>Coleoptera</taxon>
        <taxon>Polyphaga</taxon>
        <taxon>Cucujiformia</taxon>
        <taxon>Nitidulidae</taxon>
        <taxon>Meligethinae</taxon>
        <taxon>Brassicogethes</taxon>
    </lineage>
</organism>
<name>A0A9P0ATW3_BRAAE</name>
<feature type="region of interest" description="Disordered" evidence="3">
    <location>
        <begin position="647"/>
        <end position="680"/>
    </location>
</feature>
<dbReference type="GO" id="GO:0032956">
    <property type="term" value="P:regulation of actin cytoskeleton organization"/>
    <property type="evidence" value="ECO:0007669"/>
    <property type="project" value="TreeGrafter"/>
</dbReference>
<dbReference type="Pfam" id="PF03114">
    <property type="entry name" value="BAR"/>
    <property type="match status" value="1"/>
</dbReference>
<keyword evidence="1" id="KW-0343">GTPase activation</keyword>
<dbReference type="Proteomes" id="UP001154078">
    <property type="component" value="Chromosome 1"/>
</dbReference>
<evidence type="ECO:0000259" key="5">
    <source>
        <dbReference type="PROSITE" id="PS51021"/>
    </source>
</evidence>
<dbReference type="GO" id="GO:0005737">
    <property type="term" value="C:cytoplasm"/>
    <property type="evidence" value="ECO:0007669"/>
    <property type="project" value="InterPro"/>
</dbReference>
<dbReference type="PANTHER" id="PTHR14130:SF14">
    <property type="entry name" value="RHO GTPASE-ACTIVATING PROTEIN 92B"/>
    <property type="match status" value="1"/>
</dbReference>
<dbReference type="InterPro" id="IPR027267">
    <property type="entry name" value="AH/BAR_dom_sf"/>
</dbReference>
<evidence type="ECO:0000256" key="2">
    <source>
        <dbReference type="ARBA" id="ARBA00022553"/>
    </source>
</evidence>
<feature type="domain" description="BAR" evidence="5">
    <location>
        <begin position="12"/>
        <end position="231"/>
    </location>
</feature>
<gene>
    <name evidence="6" type="ORF">MELIAE_LOCUS1904</name>
</gene>
<dbReference type="SUPFAM" id="SSF103657">
    <property type="entry name" value="BAR/IMD domain-like"/>
    <property type="match status" value="1"/>
</dbReference>
<dbReference type="GO" id="GO:0005096">
    <property type="term" value="F:GTPase activator activity"/>
    <property type="evidence" value="ECO:0007669"/>
    <property type="project" value="UniProtKB-KW"/>
</dbReference>
<feature type="region of interest" description="Disordered" evidence="3">
    <location>
        <begin position="454"/>
        <end position="526"/>
    </location>
</feature>
<dbReference type="InterPro" id="IPR008936">
    <property type="entry name" value="Rho_GTPase_activation_prot"/>
</dbReference>
<evidence type="ECO:0000313" key="7">
    <source>
        <dbReference type="Proteomes" id="UP001154078"/>
    </source>
</evidence>
<evidence type="ECO:0000313" key="6">
    <source>
        <dbReference type="EMBL" id="CAH0548046.1"/>
    </source>
</evidence>
<dbReference type="EMBL" id="OV121132">
    <property type="protein sequence ID" value="CAH0548046.1"/>
    <property type="molecule type" value="Genomic_DNA"/>
</dbReference>
<dbReference type="GO" id="GO:0007165">
    <property type="term" value="P:signal transduction"/>
    <property type="evidence" value="ECO:0007669"/>
    <property type="project" value="InterPro"/>
</dbReference>
<dbReference type="SMART" id="SM00721">
    <property type="entry name" value="BAR"/>
    <property type="match status" value="1"/>
</dbReference>
<feature type="domain" description="Rho-GAP" evidence="4">
    <location>
        <begin position="237"/>
        <end position="424"/>
    </location>
</feature>
<evidence type="ECO:0000256" key="3">
    <source>
        <dbReference type="SAM" id="MobiDB-lite"/>
    </source>
</evidence>
<dbReference type="FunFam" id="1.10.555.10:FF:000001">
    <property type="entry name" value="Rho GTPase activating protein 44"/>
    <property type="match status" value="1"/>
</dbReference>
<dbReference type="PANTHER" id="PTHR14130">
    <property type="entry name" value="3BP-1 RELATED RHOGAP"/>
    <property type="match status" value="1"/>
</dbReference>
<feature type="compositionally biased region" description="Polar residues" evidence="3">
    <location>
        <begin position="739"/>
        <end position="748"/>
    </location>
</feature>
<evidence type="ECO:0000256" key="1">
    <source>
        <dbReference type="ARBA" id="ARBA00022468"/>
    </source>
</evidence>
<dbReference type="Pfam" id="PF00620">
    <property type="entry name" value="RhoGAP"/>
    <property type="match status" value="1"/>
</dbReference>
<feature type="compositionally biased region" description="Polar residues" evidence="3">
    <location>
        <begin position="487"/>
        <end position="510"/>
    </location>
</feature>
<dbReference type="InterPro" id="IPR004148">
    <property type="entry name" value="BAR_dom"/>
</dbReference>
<dbReference type="GO" id="GO:0035020">
    <property type="term" value="P:regulation of Rac protein signal transduction"/>
    <property type="evidence" value="ECO:0007669"/>
    <property type="project" value="TreeGrafter"/>
</dbReference>
<accession>A0A9P0ATW3</accession>
<dbReference type="InterPro" id="IPR000198">
    <property type="entry name" value="RhoGAP_dom"/>
</dbReference>
<proteinExistence type="predicted"/>
<dbReference type="AlphaFoldDB" id="A0A9P0ATW3"/>
<dbReference type="PROSITE" id="PS51021">
    <property type="entry name" value="BAR"/>
    <property type="match status" value="1"/>
</dbReference>
<protein>
    <submittedName>
        <fullName evidence="6">Uncharacterized protein</fullName>
    </submittedName>
</protein>
<reference evidence="6" key="1">
    <citation type="submission" date="2021-12" db="EMBL/GenBank/DDBJ databases">
        <authorList>
            <person name="King R."/>
        </authorList>
    </citation>
    <scope>NUCLEOTIDE SEQUENCE</scope>
</reference>
<feature type="region of interest" description="Disordered" evidence="3">
    <location>
        <begin position="739"/>
        <end position="831"/>
    </location>
</feature>
<dbReference type="InterPro" id="IPR047165">
    <property type="entry name" value="RHG17/44/SH3BP1-like"/>
</dbReference>
<dbReference type="SUPFAM" id="SSF48350">
    <property type="entry name" value="GTPase activation domain, GAP"/>
    <property type="match status" value="1"/>
</dbReference>
<keyword evidence="7" id="KW-1185">Reference proteome</keyword>
<dbReference type="Gene3D" id="1.20.1270.60">
    <property type="entry name" value="Arfaptin homology (AH) domain/BAR domain"/>
    <property type="match status" value="1"/>
</dbReference>